<keyword evidence="4" id="KW-1185">Reference proteome</keyword>
<accession>A0ABC8SCF6</accession>
<dbReference type="EMBL" id="CAUOFW020002236">
    <property type="protein sequence ID" value="CAK9152187.1"/>
    <property type="molecule type" value="Genomic_DNA"/>
</dbReference>
<proteinExistence type="predicted"/>
<feature type="compositionally biased region" description="Polar residues" evidence="2">
    <location>
        <begin position="39"/>
        <end position="55"/>
    </location>
</feature>
<evidence type="ECO:0000313" key="3">
    <source>
        <dbReference type="EMBL" id="CAK9152187.1"/>
    </source>
</evidence>
<evidence type="ECO:0000256" key="2">
    <source>
        <dbReference type="SAM" id="MobiDB-lite"/>
    </source>
</evidence>
<evidence type="ECO:0000313" key="4">
    <source>
        <dbReference type="Proteomes" id="UP001642360"/>
    </source>
</evidence>
<feature type="region of interest" description="Disordered" evidence="2">
    <location>
        <begin position="1"/>
        <end position="214"/>
    </location>
</feature>
<name>A0ABC8SCF6_9AQUA</name>
<sequence length="355" mass="38100">MDRMRPVHVRQKSVTGTTPTGASLSSPMASPLHGHARSGSASIAVNMKKPQNTKAAAQRLAQVMAHQLDNDEDEDDLLYDYSPANASAGIGLAGGRGTRPRSPLSARTSMERPSVRSASGSRAPLSVNSVEQPSVPLSTSVTRSSQANYGERPPSARSVVAGHSPQYFSNSVEQEQPSSARSYSAGGSAQSTNATEQPSSAHSTSASRPNLGIKTVPMVPPSVPLSLKPAASGIPVEAQPDHRKDKRLSLDFGTFKYKDDSNQHSSSALQDELDMLQEENESLLEKLRLAEERGEEAEARARLLEKQVATLGEGVSLEARLLSRKEAALQQREAHDLRVCQKCTSDIMHLTFLTQ</sequence>
<keyword evidence="1" id="KW-0175">Coiled coil</keyword>
<feature type="coiled-coil region" evidence="1">
    <location>
        <begin position="266"/>
        <end position="307"/>
    </location>
</feature>
<feature type="compositionally biased region" description="Basic residues" evidence="2">
    <location>
        <begin position="1"/>
        <end position="11"/>
    </location>
</feature>
<dbReference type="Proteomes" id="UP001642360">
    <property type="component" value="Unassembled WGS sequence"/>
</dbReference>
<feature type="compositionally biased region" description="Low complexity" evidence="2">
    <location>
        <begin position="178"/>
        <end position="191"/>
    </location>
</feature>
<dbReference type="PANTHER" id="PTHR31762">
    <property type="entry name" value="FAS-BINDING FACTOR-LIKE PROTEIN"/>
    <property type="match status" value="1"/>
</dbReference>
<dbReference type="PANTHER" id="PTHR31762:SF10">
    <property type="entry name" value="FAS-BINDING FACTOR-LIKE PROTEIN"/>
    <property type="match status" value="1"/>
</dbReference>
<organism evidence="3 4">
    <name type="scientific">Ilex paraguariensis</name>
    <name type="common">yerba mate</name>
    <dbReference type="NCBI Taxonomy" id="185542"/>
    <lineage>
        <taxon>Eukaryota</taxon>
        <taxon>Viridiplantae</taxon>
        <taxon>Streptophyta</taxon>
        <taxon>Embryophyta</taxon>
        <taxon>Tracheophyta</taxon>
        <taxon>Spermatophyta</taxon>
        <taxon>Magnoliopsida</taxon>
        <taxon>eudicotyledons</taxon>
        <taxon>Gunneridae</taxon>
        <taxon>Pentapetalae</taxon>
        <taxon>asterids</taxon>
        <taxon>campanulids</taxon>
        <taxon>Aquifoliales</taxon>
        <taxon>Aquifoliaceae</taxon>
        <taxon>Ilex</taxon>
    </lineage>
</organism>
<feature type="compositionally biased region" description="Polar residues" evidence="2">
    <location>
        <begin position="116"/>
        <end position="148"/>
    </location>
</feature>
<feature type="compositionally biased region" description="Polar residues" evidence="2">
    <location>
        <begin position="192"/>
        <end position="208"/>
    </location>
</feature>
<gene>
    <name evidence="3" type="ORF">ILEXP_LOCUS20401</name>
</gene>
<feature type="compositionally biased region" description="Polar residues" evidence="2">
    <location>
        <begin position="166"/>
        <end position="177"/>
    </location>
</feature>
<protein>
    <submittedName>
        <fullName evidence="3">Uncharacterized protein</fullName>
    </submittedName>
</protein>
<feature type="compositionally biased region" description="Polar residues" evidence="2">
    <location>
        <begin position="12"/>
        <end position="28"/>
    </location>
</feature>
<dbReference type="AlphaFoldDB" id="A0ABC8SCF6"/>
<dbReference type="InterPro" id="IPR040321">
    <property type="entry name" value="SCD2-like"/>
</dbReference>
<comment type="caution">
    <text evidence="3">The sequence shown here is derived from an EMBL/GenBank/DDBJ whole genome shotgun (WGS) entry which is preliminary data.</text>
</comment>
<reference evidence="3 4" key="1">
    <citation type="submission" date="2024-02" db="EMBL/GenBank/DDBJ databases">
        <authorList>
            <person name="Vignale AGUSTIN F."/>
            <person name="Sosa J E."/>
            <person name="Modenutti C."/>
        </authorList>
    </citation>
    <scope>NUCLEOTIDE SEQUENCE [LARGE SCALE GENOMIC DNA]</scope>
</reference>
<evidence type="ECO:0000256" key="1">
    <source>
        <dbReference type="SAM" id="Coils"/>
    </source>
</evidence>